<evidence type="ECO:0000256" key="1">
    <source>
        <dbReference type="SAM" id="MobiDB-lite"/>
    </source>
</evidence>
<reference evidence="2 3" key="1">
    <citation type="submission" date="2021-07" db="EMBL/GenBank/DDBJ databases">
        <title>Genome data of Colletotrichum spaethianum.</title>
        <authorList>
            <person name="Utami Y.D."/>
            <person name="Hiruma K."/>
        </authorList>
    </citation>
    <scope>NUCLEOTIDE SEQUENCE [LARGE SCALE GENOMIC DNA]</scope>
    <source>
        <strain evidence="2 3">MAFF 242679</strain>
    </source>
</reference>
<dbReference type="EMBL" id="BPPX01000008">
    <property type="protein sequence ID" value="GJC82022.1"/>
    <property type="molecule type" value="Genomic_DNA"/>
</dbReference>
<accession>A0AA37GKC6</accession>
<proteinExistence type="predicted"/>
<gene>
    <name evidence="2" type="ORF">ColLi_04860</name>
</gene>
<evidence type="ECO:0000313" key="3">
    <source>
        <dbReference type="Proteomes" id="UP001055172"/>
    </source>
</evidence>
<dbReference type="Proteomes" id="UP001055172">
    <property type="component" value="Unassembled WGS sequence"/>
</dbReference>
<protein>
    <submittedName>
        <fullName evidence="2">Uncharacterized protein</fullName>
    </submittedName>
</protein>
<organism evidence="2 3">
    <name type="scientific">Colletotrichum liriopes</name>
    <dbReference type="NCBI Taxonomy" id="708192"/>
    <lineage>
        <taxon>Eukaryota</taxon>
        <taxon>Fungi</taxon>
        <taxon>Dikarya</taxon>
        <taxon>Ascomycota</taxon>
        <taxon>Pezizomycotina</taxon>
        <taxon>Sordariomycetes</taxon>
        <taxon>Hypocreomycetidae</taxon>
        <taxon>Glomerellales</taxon>
        <taxon>Glomerellaceae</taxon>
        <taxon>Colletotrichum</taxon>
        <taxon>Colletotrichum spaethianum species complex</taxon>
    </lineage>
</organism>
<dbReference type="AlphaFoldDB" id="A0AA37GKC6"/>
<comment type="caution">
    <text evidence="2">The sequence shown here is derived from an EMBL/GenBank/DDBJ whole genome shotgun (WGS) entry which is preliminary data.</text>
</comment>
<evidence type="ECO:0000313" key="2">
    <source>
        <dbReference type="EMBL" id="GJC82022.1"/>
    </source>
</evidence>
<name>A0AA37GKC6_9PEZI</name>
<sequence length="101" mass="10612">MAVDHVLSCFGCISHVLAAEARPWVDGRGGWVLTGQTALGERTHSKTMLPMVKPHEMKRGGGGGERTKSQIPGASGGRPTGPMRNICATPRHGLSSSPMAH</sequence>
<feature type="region of interest" description="Disordered" evidence="1">
    <location>
        <begin position="43"/>
        <end position="101"/>
    </location>
</feature>
<keyword evidence="3" id="KW-1185">Reference proteome</keyword>